<feature type="domain" description="DSBA-like thioredoxin" evidence="1">
    <location>
        <begin position="7"/>
        <end position="211"/>
    </location>
</feature>
<dbReference type="InterPro" id="IPR001853">
    <property type="entry name" value="DSBA-like_thioredoxin_dom"/>
</dbReference>
<dbReference type="PANTHER" id="PTHR13887">
    <property type="entry name" value="GLUTATHIONE S-TRANSFERASE KAPPA"/>
    <property type="match status" value="1"/>
</dbReference>
<comment type="caution">
    <text evidence="2">The sequence shown here is derived from an EMBL/GenBank/DDBJ whole genome shotgun (WGS) entry which is preliminary data.</text>
</comment>
<dbReference type="RefSeq" id="WP_354197263.1">
    <property type="nucleotide sequence ID" value="NZ_JBEPML010000013.1"/>
</dbReference>
<proteinExistence type="predicted"/>
<dbReference type="SUPFAM" id="SSF52833">
    <property type="entry name" value="Thioredoxin-like"/>
    <property type="match status" value="1"/>
</dbReference>
<keyword evidence="3" id="KW-1185">Reference proteome</keyword>
<evidence type="ECO:0000313" key="3">
    <source>
        <dbReference type="Proteomes" id="UP001549076"/>
    </source>
</evidence>
<accession>A0ABV2N2W6</accession>
<evidence type="ECO:0000313" key="2">
    <source>
        <dbReference type="EMBL" id="MET3793386.1"/>
    </source>
</evidence>
<evidence type="ECO:0000259" key="1">
    <source>
        <dbReference type="Pfam" id="PF01323"/>
    </source>
</evidence>
<keyword evidence="2" id="KW-0413">Isomerase</keyword>
<dbReference type="EMBL" id="JBEPML010000013">
    <property type="protein sequence ID" value="MET3793386.1"/>
    <property type="molecule type" value="Genomic_DNA"/>
</dbReference>
<gene>
    <name evidence="2" type="ORF">ABID37_003610</name>
</gene>
<sequence length="234" mass="25735">MSKSIKVDIWSEISCPWCYVGKHRLQAALATFAAETDRPAVSIEFHSFELAPEIPENYSQNHRTYLSEHYGWTEAQATAANRQLEAAGAPLGIKFDFENRKVVNTHRAHELLHHAKRHGMQAEMKEVLQRAHFCEQADLSRVEILAGLAETIGLNYQAAAEAVLSGAYVQAVDDDIEMGRRLGVTGVPFFVLAQKYRLSGAQDPSTLLQALEAVADDITEVEPANSETGSPACG</sequence>
<dbReference type="Pfam" id="PF01323">
    <property type="entry name" value="DSBA"/>
    <property type="match status" value="1"/>
</dbReference>
<dbReference type="GO" id="GO:0016853">
    <property type="term" value="F:isomerase activity"/>
    <property type="evidence" value="ECO:0007669"/>
    <property type="project" value="UniProtKB-KW"/>
</dbReference>
<dbReference type="Gene3D" id="3.40.30.10">
    <property type="entry name" value="Glutaredoxin"/>
    <property type="match status" value="1"/>
</dbReference>
<reference evidence="2 3" key="1">
    <citation type="submission" date="2024-06" db="EMBL/GenBank/DDBJ databases">
        <title>Genomic Encyclopedia of Type Strains, Phase IV (KMG-IV): sequencing the most valuable type-strain genomes for metagenomic binning, comparative biology and taxonomic classification.</title>
        <authorList>
            <person name="Goeker M."/>
        </authorList>
    </citation>
    <scope>NUCLEOTIDE SEQUENCE [LARGE SCALE GENOMIC DNA]</scope>
    <source>
        <strain evidence="2 3">DSM 27865</strain>
    </source>
</reference>
<organism evidence="2 3">
    <name type="scientific">Aquamicrobium terrae</name>
    <dbReference type="NCBI Taxonomy" id="1324945"/>
    <lineage>
        <taxon>Bacteria</taxon>
        <taxon>Pseudomonadati</taxon>
        <taxon>Pseudomonadota</taxon>
        <taxon>Alphaproteobacteria</taxon>
        <taxon>Hyphomicrobiales</taxon>
        <taxon>Phyllobacteriaceae</taxon>
        <taxon>Aquamicrobium</taxon>
    </lineage>
</organism>
<dbReference type="Proteomes" id="UP001549076">
    <property type="component" value="Unassembled WGS sequence"/>
</dbReference>
<dbReference type="CDD" id="cd03024">
    <property type="entry name" value="DsbA_FrnE"/>
    <property type="match status" value="1"/>
</dbReference>
<protein>
    <submittedName>
        <fullName evidence="2">DsbA family dithiol-disulfide isomerase</fullName>
    </submittedName>
</protein>
<dbReference type="PANTHER" id="PTHR13887:SF41">
    <property type="entry name" value="THIOREDOXIN SUPERFAMILY PROTEIN"/>
    <property type="match status" value="1"/>
</dbReference>
<dbReference type="InterPro" id="IPR036249">
    <property type="entry name" value="Thioredoxin-like_sf"/>
</dbReference>
<name>A0ABV2N2W6_9HYPH</name>